<keyword evidence="1" id="KW-0732">Signal</keyword>
<comment type="caution">
    <text evidence="2">The sequence shown here is derived from an EMBL/GenBank/DDBJ whole genome shotgun (WGS) entry which is preliminary data.</text>
</comment>
<accession>A0AAV0B8J1</accession>
<gene>
    <name evidence="2" type="ORF">PPACK8108_LOCUS14590</name>
</gene>
<evidence type="ECO:0000313" key="3">
    <source>
        <dbReference type="Proteomes" id="UP001153365"/>
    </source>
</evidence>
<feature type="signal peptide" evidence="1">
    <location>
        <begin position="1"/>
        <end position="17"/>
    </location>
</feature>
<dbReference type="Proteomes" id="UP001153365">
    <property type="component" value="Unassembled WGS sequence"/>
</dbReference>
<dbReference type="EMBL" id="CALTRL010003758">
    <property type="protein sequence ID" value="CAH7681916.1"/>
    <property type="molecule type" value="Genomic_DNA"/>
</dbReference>
<evidence type="ECO:0000256" key="1">
    <source>
        <dbReference type="SAM" id="SignalP"/>
    </source>
</evidence>
<dbReference type="AlphaFoldDB" id="A0AAV0B8J1"/>
<proteinExistence type="predicted"/>
<name>A0AAV0B8J1_PHAPC</name>
<evidence type="ECO:0000313" key="2">
    <source>
        <dbReference type="EMBL" id="CAH7681916.1"/>
    </source>
</evidence>
<protein>
    <recommendedName>
        <fullName evidence="4">Secreted protein</fullName>
    </recommendedName>
</protein>
<organism evidence="2 3">
    <name type="scientific">Phakopsora pachyrhizi</name>
    <name type="common">Asian soybean rust disease fungus</name>
    <dbReference type="NCBI Taxonomy" id="170000"/>
    <lineage>
        <taxon>Eukaryota</taxon>
        <taxon>Fungi</taxon>
        <taxon>Dikarya</taxon>
        <taxon>Basidiomycota</taxon>
        <taxon>Pucciniomycotina</taxon>
        <taxon>Pucciniomycetes</taxon>
        <taxon>Pucciniales</taxon>
        <taxon>Phakopsoraceae</taxon>
        <taxon>Phakopsora</taxon>
    </lineage>
</organism>
<evidence type="ECO:0008006" key="4">
    <source>
        <dbReference type="Google" id="ProtNLM"/>
    </source>
</evidence>
<sequence length="75" mass="8922">MCLLRLSLMVLMQQLWCAFTAVDWLISFASCSEISRLLLSQRSVRECILMTMSYFYLLLSKKRIVELVVLRQYYC</sequence>
<keyword evidence="3" id="KW-1185">Reference proteome</keyword>
<feature type="chain" id="PRO_5043829929" description="Secreted protein" evidence="1">
    <location>
        <begin position="18"/>
        <end position="75"/>
    </location>
</feature>
<reference evidence="2" key="1">
    <citation type="submission" date="2022-06" db="EMBL/GenBank/DDBJ databases">
        <authorList>
            <consortium name="SYNGENTA / RWTH Aachen University"/>
        </authorList>
    </citation>
    <scope>NUCLEOTIDE SEQUENCE</scope>
</reference>